<dbReference type="PROSITE" id="PS50011">
    <property type="entry name" value="PROTEIN_KINASE_DOM"/>
    <property type="match status" value="1"/>
</dbReference>
<gene>
    <name evidence="5" type="ORF">GSPATT00021964001</name>
</gene>
<evidence type="ECO:0000313" key="5">
    <source>
        <dbReference type="EMBL" id="CAK88796.1"/>
    </source>
</evidence>
<evidence type="ECO:0000259" key="4">
    <source>
        <dbReference type="PROSITE" id="PS50011"/>
    </source>
</evidence>
<dbReference type="GO" id="GO:0005634">
    <property type="term" value="C:nucleus"/>
    <property type="evidence" value="ECO:0000318"/>
    <property type="project" value="GO_Central"/>
</dbReference>
<name>A0E0H9_PARTE</name>
<dbReference type="AlphaFoldDB" id="A0E0H9"/>
<dbReference type="GO" id="GO:0007165">
    <property type="term" value="P:signal transduction"/>
    <property type="evidence" value="ECO:0000318"/>
    <property type="project" value="GO_Central"/>
</dbReference>
<dbReference type="Pfam" id="PF00069">
    <property type="entry name" value="Pkinase"/>
    <property type="match status" value="1"/>
</dbReference>
<feature type="region of interest" description="Disordered" evidence="3">
    <location>
        <begin position="457"/>
        <end position="478"/>
    </location>
</feature>
<dbReference type="GeneID" id="5041978"/>
<keyword evidence="6" id="KW-1185">Reference proteome</keyword>
<evidence type="ECO:0000256" key="2">
    <source>
        <dbReference type="ARBA" id="ARBA00023860"/>
    </source>
</evidence>
<proteinExistence type="predicted"/>
<dbReference type="EMBL" id="CT868651">
    <property type="protein sequence ID" value="CAK88796.1"/>
    <property type="molecule type" value="Genomic_DNA"/>
</dbReference>
<feature type="domain" description="Protein kinase" evidence="4">
    <location>
        <begin position="11"/>
        <end position="274"/>
    </location>
</feature>
<organism evidence="5 6">
    <name type="scientific">Paramecium tetraurelia</name>
    <dbReference type="NCBI Taxonomy" id="5888"/>
    <lineage>
        <taxon>Eukaryota</taxon>
        <taxon>Sar</taxon>
        <taxon>Alveolata</taxon>
        <taxon>Ciliophora</taxon>
        <taxon>Intramacronucleata</taxon>
        <taxon>Oligohymenophorea</taxon>
        <taxon>Peniculida</taxon>
        <taxon>Parameciidae</taxon>
        <taxon>Paramecium</taxon>
    </lineage>
</organism>
<dbReference type="SUPFAM" id="SSF56112">
    <property type="entry name" value="Protein kinase-like (PK-like)"/>
    <property type="match status" value="1"/>
</dbReference>
<accession>A0E0H9</accession>
<dbReference type="STRING" id="5888.A0E0H9"/>
<dbReference type="InterPro" id="IPR008271">
    <property type="entry name" value="Ser/Thr_kinase_AS"/>
</dbReference>
<dbReference type="KEGG" id="ptm:GSPATT00021964001"/>
<dbReference type="eggNOG" id="KOG1164">
    <property type="taxonomic scope" value="Eukaryota"/>
</dbReference>
<dbReference type="Gene3D" id="1.10.510.10">
    <property type="entry name" value="Transferase(Phosphotransferase) domain 1"/>
    <property type="match status" value="1"/>
</dbReference>
<dbReference type="GO" id="GO:0005524">
    <property type="term" value="F:ATP binding"/>
    <property type="evidence" value="ECO:0007669"/>
    <property type="project" value="InterPro"/>
</dbReference>
<dbReference type="SMART" id="SM00220">
    <property type="entry name" value="S_TKc"/>
    <property type="match status" value="1"/>
</dbReference>
<dbReference type="Proteomes" id="UP000000600">
    <property type="component" value="Unassembled WGS sequence"/>
</dbReference>
<dbReference type="GO" id="GO:0006897">
    <property type="term" value="P:endocytosis"/>
    <property type="evidence" value="ECO:0000318"/>
    <property type="project" value="GO_Central"/>
</dbReference>
<dbReference type="FunFam" id="1.10.510.10:FF:000616">
    <property type="entry name" value="Uncharacterized protein"/>
    <property type="match status" value="1"/>
</dbReference>
<evidence type="ECO:0000256" key="1">
    <source>
        <dbReference type="ARBA" id="ARBA00012513"/>
    </source>
</evidence>
<evidence type="ECO:0000313" key="6">
    <source>
        <dbReference type="Proteomes" id="UP000000600"/>
    </source>
</evidence>
<dbReference type="PANTHER" id="PTHR11909">
    <property type="entry name" value="CASEIN KINASE-RELATED"/>
    <property type="match status" value="1"/>
</dbReference>
<reference evidence="5 6" key="1">
    <citation type="journal article" date="2006" name="Nature">
        <title>Global trends of whole-genome duplications revealed by the ciliate Paramecium tetraurelia.</title>
        <authorList>
            <consortium name="Genoscope"/>
            <person name="Aury J.-M."/>
            <person name="Jaillon O."/>
            <person name="Duret L."/>
            <person name="Noel B."/>
            <person name="Jubin C."/>
            <person name="Porcel B.M."/>
            <person name="Segurens B."/>
            <person name="Daubin V."/>
            <person name="Anthouard V."/>
            <person name="Aiach N."/>
            <person name="Arnaiz O."/>
            <person name="Billaut A."/>
            <person name="Beisson J."/>
            <person name="Blanc I."/>
            <person name="Bouhouche K."/>
            <person name="Camara F."/>
            <person name="Duharcourt S."/>
            <person name="Guigo R."/>
            <person name="Gogendeau D."/>
            <person name="Katinka M."/>
            <person name="Keller A.-M."/>
            <person name="Kissmehl R."/>
            <person name="Klotz C."/>
            <person name="Koll F."/>
            <person name="Le Moue A."/>
            <person name="Lepere C."/>
            <person name="Malinsky S."/>
            <person name="Nowacki M."/>
            <person name="Nowak J.K."/>
            <person name="Plattner H."/>
            <person name="Poulain J."/>
            <person name="Ruiz F."/>
            <person name="Serrano V."/>
            <person name="Zagulski M."/>
            <person name="Dessen P."/>
            <person name="Betermier M."/>
            <person name="Weissenbach J."/>
            <person name="Scarpelli C."/>
            <person name="Schachter V."/>
            <person name="Sperling L."/>
            <person name="Meyer E."/>
            <person name="Cohen J."/>
            <person name="Wincker P."/>
        </authorList>
    </citation>
    <scope>NUCLEOTIDE SEQUENCE [LARGE SCALE GENOMIC DNA]</scope>
    <source>
        <strain evidence="5 6">Stock d4-2</strain>
    </source>
</reference>
<dbReference type="PROSITE" id="PS00108">
    <property type="entry name" value="PROTEIN_KINASE_ST"/>
    <property type="match status" value="1"/>
</dbReference>
<dbReference type="EC" id="2.7.11.1" evidence="1"/>
<dbReference type="GO" id="GO:0004674">
    <property type="term" value="F:protein serine/threonine kinase activity"/>
    <property type="evidence" value="ECO:0000318"/>
    <property type="project" value="GO_Central"/>
</dbReference>
<evidence type="ECO:0000256" key="3">
    <source>
        <dbReference type="SAM" id="MobiDB-lite"/>
    </source>
</evidence>
<dbReference type="InterPro" id="IPR011009">
    <property type="entry name" value="Kinase-like_dom_sf"/>
</dbReference>
<dbReference type="InterPro" id="IPR050235">
    <property type="entry name" value="CK1_Ser-Thr_kinase"/>
</dbReference>
<dbReference type="InterPro" id="IPR000719">
    <property type="entry name" value="Prot_kinase_dom"/>
</dbReference>
<dbReference type="OMA" id="DMYRKPM"/>
<sequence>MQAASIFNGKYVVQKKLSSGSFGVVLLGHDKDKNVDVAIKIEKEENEDVRSLEREVLVLERLNGIEGVPKMFWHGEQDEYNVIVMQILGKDLAHYMKSKKKFSFKTAIQLGIQIVKVLERIHNQGVVHRDLKPENVLFGIDDESSKIYVIDFGISKIFRDKNGKIHPFRDNTSFIGTTRYASIAAHKGYELSRKDDIESLIYVLLYFMKGQLPWQNMQNVSDEERTVKVGEMKMSIDPRELCKDVPIEFAIILEYLKSLEYQSDPNYNFVYQQFEKAAANLGVQLDFTFDWDQQQPMKISQNTNQEGIQRQTTLNQQLQLPSTGEMKKSLDKQGSNLIRYNSQFLAPPLANQLQPHTLKRQDSSQQPSIVSGSVMLSTYNSIRPKYQPSQLGFDVKLSVDSMPKELIQEQRKTAGSAQQKNVQNLYTETVGWRDSIFEENFEEIPLSKKYGMLQQKGVDMYRKPMHSSASPNRQKKKN</sequence>
<dbReference type="InParanoid" id="A0E0H9"/>
<dbReference type="CDD" id="cd14016">
    <property type="entry name" value="STKc_CK1"/>
    <property type="match status" value="1"/>
</dbReference>
<dbReference type="HOGENOM" id="CLU_019279_2_7_1"/>
<dbReference type="GO" id="GO:0005737">
    <property type="term" value="C:cytoplasm"/>
    <property type="evidence" value="ECO:0000318"/>
    <property type="project" value="GO_Central"/>
</dbReference>
<dbReference type="RefSeq" id="XP_001456193.1">
    <property type="nucleotide sequence ID" value="XM_001456156.1"/>
</dbReference>
<protein>
    <recommendedName>
        <fullName evidence="2">Casein kinase I</fullName>
        <ecNumber evidence="1">2.7.11.1</ecNumber>
    </recommendedName>
</protein>
<dbReference type="OrthoDB" id="312082at2759"/>